<dbReference type="Gene3D" id="3.30.420.10">
    <property type="entry name" value="Ribonuclease H-like superfamily/Ribonuclease H"/>
    <property type="match status" value="1"/>
</dbReference>
<dbReference type="AlphaFoldDB" id="A0A834IF67"/>
<dbReference type="InterPro" id="IPR052709">
    <property type="entry name" value="Transposase-MT_Hybrid"/>
</dbReference>
<comment type="caution">
    <text evidence="1">The sequence shown here is derived from an EMBL/GenBank/DDBJ whole genome shotgun (WGS) entry which is preliminary data.</text>
</comment>
<evidence type="ECO:0000313" key="2">
    <source>
        <dbReference type="Proteomes" id="UP000625711"/>
    </source>
</evidence>
<dbReference type="PANTHER" id="PTHR46060">
    <property type="entry name" value="MARINER MOS1 TRANSPOSASE-LIKE PROTEIN"/>
    <property type="match status" value="1"/>
</dbReference>
<dbReference type="PANTHER" id="PTHR46060:SF1">
    <property type="entry name" value="MARINER MOS1 TRANSPOSASE-LIKE PROTEIN"/>
    <property type="match status" value="1"/>
</dbReference>
<dbReference type="InterPro" id="IPR036397">
    <property type="entry name" value="RNaseH_sf"/>
</dbReference>
<evidence type="ECO:0000313" key="1">
    <source>
        <dbReference type="EMBL" id="KAF7279609.1"/>
    </source>
</evidence>
<organism evidence="1 2">
    <name type="scientific">Rhynchophorus ferrugineus</name>
    <name type="common">Red palm weevil</name>
    <name type="synonym">Curculio ferrugineus</name>
    <dbReference type="NCBI Taxonomy" id="354439"/>
    <lineage>
        <taxon>Eukaryota</taxon>
        <taxon>Metazoa</taxon>
        <taxon>Ecdysozoa</taxon>
        <taxon>Arthropoda</taxon>
        <taxon>Hexapoda</taxon>
        <taxon>Insecta</taxon>
        <taxon>Pterygota</taxon>
        <taxon>Neoptera</taxon>
        <taxon>Endopterygota</taxon>
        <taxon>Coleoptera</taxon>
        <taxon>Polyphaga</taxon>
        <taxon>Cucujiformia</taxon>
        <taxon>Curculionidae</taxon>
        <taxon>Dryophthorinae</taxon>
        <taxon>Rhynchophorus</taxon>
    </lineage>
</organism>
<proteinExistence type="predicted"/>
<accession>A0A834IF67</accession>
<dbReference type="GO" id="GO:0003676">
    <property type="term" value="F:nucleic acid binding"/>
    <property type="evidence" value="ECO:0007669"/>
    <property type="project" value="InterPro"/>
</dbReference>
<keyword evidence="2" id="KW-1185">Reference proteome</keyword>
<dbReference type="EMBL" id="JAACXV010000354">
    <property type="protein sequence ID" value="KAF7279609.1"/>
    <property type="molecule type" value="Genomic_DNA"/>
</dbReference>
<dbReference type="OrthoDB" id="10065579at2759"/>
<sequence length="87" mass="10230">MAAFEEKKWWQKSIHPPYSPDLASGDYFLFSDLKIMLTGKKLLSNEEVIVKTEAYFEAKNKSYYKNCIEKLEGFYNQCITLEGNYIQ</sequence>
<name>A0A834IF67_RHYFE</name>
<gene>
    <name evidence="1" type="ORF">GWI33_007003</name>
</gene>
<dbReference type="Proteomes" id="UP000625711">
    <property type="component" value="Unassembled WGS sequence"/>
</dbReference>
<reference evidence="1" key="1">
    <citation type="submission" date="2020-08" db="EMBL/GenBank/DDBJ databases">
        <title>Genome sequencing and assembly of the red palm weevil Rhynchophorus ferrugineus.</title>
        <authorList>
            <person name="Dias G.B."/>
            <person name="Bergman C.M."/>
            <person name="Manee M."/>
        </authorList>
    </citation>
    <scope>NUCLEOTIDE SEQUENCE</scope>
    <source>
        <strain evidence="1">AA-2017</strain>
        <tissue evidence="1">Whole larva</tissue>
    </source>
</reference>
<protein>
    <submittedName>
        <fullName evidence="1">Uncharacterized protein</fullName>
    </submittedName>
</protein>